<dbReference type="RefSeq" id="WP_172106701.1">
    <property type="nucleotide sequence ID" value="NZ_CP038017.1"/>
</dbReference>
<dbReference type="InterPro" id="IPR037021">
    <property type="entry name" value="RnfH_sf"/>
</dbReference>
<dbReference type="Pfam" id="PF03658">
    <property type="entry name" value="Ub-RnfH"/>
    <property type="match status" value="1"/>
</dbReference>
<proteinExistence type="inferred from homology"/>
<sequence length="101" mass="11894">MRVEVIYPLPNEQKSFFVEFINSLTVRQAIEKSKILHKYPELEKIADFKIGIYGEIVDLNDPVNDNDRIEIYRELTIDPKKARMLRAEQKRKKEGIKLFGA</sequence>
<dbReference type="InterPro" id="IPR005346">
    <property type="entry name" value="RnfH"/>
</dbReference>
<organism evidence="3 4">
    <name type="scientific">Allofrancisella frigidaquae</name>
    <dbReference type="NCBI Taxonomy" id="1085644"/>
    <lineage>
        <taxon>Bacteria</taxon>
        <taxon>Pseudomonadati</taxon>
        <taxon>Pseudomonadota</taxon>
        <taxon>Gammaproteobacteria</taxon>
        <taxon>Thiotrichales</taxon>
        <taxon>Francisellaceae</taxon>
        <taxon>Allofrancisella</taxon>
    </lineage>
</organism>
<dbReference type="NCBIfam" id="NF002490">
    <property type="entry name" value="PRK01777.1"/>
    <property type="match status" value="1"/>
</dbReference>
<keyword evidence="4" id="KW-1185">Reference proteome</keyword>
<dbReference type="Proteomes" id="UP000503320">
    <property type="component" value="Chromosome"/>
</dbReference>
<dbReference type="HAMAP" id="MF_00460">
    <property type="entry name" value="UPF0125_RnfH"/>
    <property type="match status" value="1"/>
</dbReference>
<name>A0A6M3HY65_9GAMM</name>
<evidence type="ECO:0000256" key="1">
    <source>
        <dbReference type="ARBA" id="ARBA00010645"/>
    </source>
</evidence>
<evidence type="ECO:0000256" key="2">
    <source>
        <dbReference type="HAMAP-Rule" id="MF_00460"/>
    </source>
</evidence>
<dbReference type="Gene3D" id="3.10.20.280">
    <property type="entry name" value="RnfH-like"/>
    <property type="match status" value="1"/>
</dbReference>
<dbReference type="KEGG" id="afri:E3E15_04165"/>
<evidence type="ECO:0000313" key="3">
    <source>
        <dbReference type="EMBL" id="QIV94596.1"/>
    </source>
</evidence>
<dbReference type="InterPro" id="IPR016155">
    <property type="entry name" value="Mopterin_synth/thiamin_S_b"/>
</dbReference>
<dbReference type="AlphaFoldDB" id="A0A6M3HY65"/>
<accession>A0A6M3HY65</accession>
<dbReference type="EMBL" id="CP038017">
    <property type="protein sequence ID" value="QIV94596.1"/>
    <property type="molecule type" value="Genomic_DNA"/>
</dbReference>
<protein>
    <recommendedName>
        <fullName evidence="2">UPF0125 protein E3E15_04165</fullName>
    </recommendedName>
</protein>
<dbReference type="PANTHER" id="PTHR37483:SF1">
    <property type="entry name" value="UPF0125 PROTEIN RATB"/>
    <property type="match status" value="1"/>
</dbReference>
<dbReference type="PANTHER" id="PTHR37483">
    <property type="entry name" value="UPF0125 PROTEIN RATB"/>
    <property type="match status" value="1"/>
</dbReference>
<reference evidence="3 4" key="1">
    <citation type="submission" date="2019-03" db="EMBL/GenBank/DDBJ databases">
        <title>Complete Genome Sequence of Allofrancisella frigidaquae Strain SYSU 10HL1970 Isolated from Water-Cooling Systems in China.</title>
        <authorList>
            <person name="Ohrman C."/>
            <person name="Uneklint I."/>
            <person name="Sjodin A."/>
        </authorList>
    </citation>
    <scope>NUCLEOTIDE SEQUENCE [LARGE SCALE GENOMIC DNA]</scope>
    <source>
        <strain evidence="3 4">SYSU 10HL1970</strain>
    </source>
</reference>
<dbReference type="SUPFAM" id="SSF54285">
    <property type="entry name" value="MoaD/ThiS"/>
    <property type="match status" value="1"/>
</dbReference>
<comment type="similarity">
    <text evidence="1 2">Belongs to the UPF0125 (RnfH) family.</text>
</comment>
<evidence type="ECO:0000313" key="4">
    <source>
        <dbReference type="Proteomes" id="UP000503320"/>
    </source>
</evidence>
<gene>
    <name evidence="3" type="ORF">E3E15_04165</name>
</gene>